<dbReference type="Pfam" id="PF13532">
    <property type="entry name" value="2OG-FeII_Oxy_2"/>
    <property type="match status" value="1"/>
</dbReference>
<dbReference type="GO" id="GO:0046872">
    <property type="term" value="F:metal ion binding"/>
    <property type="evidence" value="ECO:0007669"/>
    <property type="project" value="UniProtKB-KW"/>
</dbReference>
<evidence type="ECO:0000259" key="10">
    <source>
        <dbReference type="PROSITE" id="PS51471"/>
    </source>
</evidence>
<name>A0AA38XFU6_9EURO</name>
<evidence type="ECO:0000313" key="12">
    <source>
        <dbReference type="Proteomes" id="UP001172673"/>
    </source>
</evidence>
<keyword evidence="5" id="KW-0560">Oxidoreductase</keyword>
<feature type="domain" description="Fe2OG dioxygenase" evidence="10">
    <location>
        <begin position="213"/>
        <end position="330"/>
    </location>
</feature>
<keyword evidence="4" id="KW-0223">Dioxygenase</keyword>
<accession>A0AA38XFU6</accession>
<evidence type="ECO:0000256" key="2">
    <source>
        <dbReference type="ARBA" id="ARBA00012931"/>
    </source>
</evidence>
<comment type="catalytic activity">
    <reaction evidence="8">
        <text>an N(6)-methyladenosine in mRNA + 2-oxoglutarate + O2 = an adenosine in mRNA + formaldehyde + succinate + CO2</text>
        <dbReference type="Rhea" id="RHEA:49520"/>
        <dbReference type="Rhea" id="RHEA-COMP:12414"/>
        <dbReference type="Rhea" id="RHEA-COMP:12417"/>
        <dbReference type="ChEBI" id="CHEBI:15379"/>
        <dbReference type="ChEBI" id="CHEBI:16526"/>
        <dbReference type="ChEBI" id="CHEBI:16810"/>
        <dbReference type="ChEBI" id="CHEBI:16842"/>
        <dbReference type="ChEBI" id="CHEBI:30031"/>
        <dbReference type="ChEBI" id="CHEBI:74411"/>
        <dbReference type="ChEBI" id="CHEBI:74449"/>
        <dbReference type="EC" id="1.14.11.53"/>
    </reaction>
    <physiologicalReaction direction="left-to-right" evidence="8">
        <dbReference type="Rhea" id="RHEA:49521"/>
    </physiologicalReaction>
</comment>
<evidence type="ECO:0000256" key="6">
    <source>
        <dbReference type="ARBA" id="ARBA00023004"/>
    </source>
</evidence>
<evidence type="ECO:0000256" key="4">
    <source>
        <dbReference type="ARBA" id="ARBA00022964"/>
    </source>
</evidence>
<evidence type="ECO:0000256" key="5">
    <source>
        <dbReference type="ARBA" id="ARBA00023002"/>
    </source>
</evidence>
<dbReference type="InterPro" id="IPR004574">
    <property type="entry name" value="Alkb"/>
</dbReference>
<proteinExistence type="inferred from homology"/>
<keyword evidence="6 9" id="KW-0408">Iron</keyword>
<dbReference type="PANTHER" id="PTHR16557">
    <property type="entry name" value="ALKYLATED DNA REPAIR PROTEIN ALKB-RELATED"/>
    <property type="match status" value="1"/>
</dbReference>
<dbReference type="FunFam" id="2.60.120.590:FF:000014">
    <property type="entry name" value="Oxidoreductase, 2OG-Fe(II) oxygenase family family"/>
    <property type="match status" value="1"/>
</dbReference>
<dbReference type="GO" id="GO:1990931">
    <property type="term" value="F:mRNA N6-methyladenosine dioxygenase activity"/>
    <property type="evidence" value="ECO:0007669"/>
    <property type="project" value="UniProtKB-EC"/>
</dbReference>
<keyword evidence="7" id="KW-0843">Virulence</keyword>
<comment type="similarity">
    <text evidence="1">Belongs to the alkB family.</text>
</comment>
<feature type="binding site" evidence="9">
    <location>
        <position position="231"/>
    </location>
    <ligand>
        <name>Fe cation</name>
        <dbReference type="ChEBI" id="CHEBI:24875"/>
        <note>catalytic</note>
    </ligand>
</feature>
<dbReference type="Gene3D" id="2.60.120.590">
    <property type="entry name" value="Alpha-ketoglutarate-dependent dioxygenase AlkB-like"/>
    <property type="match status" value="1"/>
</dbReference>
<dbReference type="GO" id="GO:0005634">
    <property type="term" value="C:nucleus"/>
    <property type="evidence" value="ECO:0007669"/>
    <property type="project" value="TreeGrafter"/>
</dbReference>
<dbReference type="EMBL" id="JAPDRK010000005">
    <property type="protein sequence ID" value="KAJ9612647.1"/>
    <property type="molecule type" value="Genomic_DNA"/>
</dbReference>
<dbReference type="InterPro" id="IPR027450">
    <property type="entry name" value="AlkB-like"/>
</dbReference>
<feature type="binding site" evidence="9">
    <location>
        <position position="284"/>
    </location>
    <ligand>
        <name>Fe cation</name>
        <dbReference type="ChEBI" id="CHEBI:24875"/>
        <note>catalytic</note>
    </ligand>
</feature>
<dbReference type="PANTHER" id="PTHR16557:SF2">
    <property type="entry name" value="NUCLEIC ACID DIOXYGENASE ALKBH1"/>
    <property type="match status" value="1"/>
</dbReference>
<protein>
    <recommendedName>
        <fullName evidence="2">mRNA N(6)-methyladenine demethylase</fullName>
        <ecNumber evidence="2">1.14.11.53</ecNumber>
    </recommendedName>
</protein>
<dbReference type="GO" id="GO:0005737">
    <property type="term" value="C:cytoplasm"/>
    <property type="evidence" value="ECO:0007669"/>
    <property type="project" value="TreeGrafter"/>
</dbReference>
<evidence type="ECO:0000313" key="11">
    <source>
        <dbReference type="EMBL" id="KAJ9612647.1"/>
    </source>
</evidence>
<dbReference type="EC" id="1.14.11.53" evidence="2"/>
<dbReference type="SUPFAM" id="SSF51197">
    <property type="entry name" value="Clavaminate synthase-like"/>
    <property type="match status" value="1"/>
</dbReference>
<dbReference type="AlphaFoldDB" id="A0AA38XFU6"/>
<dbReference type="InterPro" id="IPR037151">
    <property type="entry name" value="AlkB-like_sf"/>
</dbReference>
<gene>
    <name evidence="11" type="ORF">H2200_004244</name>
</gene>
<reference evidence="11" key="1">
    <citation type="submission" date="2022-10" db="EMBL/GenBank/DDBJ databases">
        <title>Culturing micro-colonial fungi from biological soil crusts in the Mojave desert and describing Neophaeococcomyces mojavensis, and introducing the new genera and species Taxawa tesnikishii.</title>
        <authorList>
            <person name="Kurbessoian T."/>
            <person name="Stajich J.E."/>
        </authorList>
    </citation>
    <scope>NUCLEOTIDE SEQUENCE</scope>
    <source>
        <strain evidence="11">TK_41</strain>
    </source>
</reference>
<comment type="caution">
    <text evidence="11">The sequence shown here is derived from an EMBL/GenBank/DDBJ whole genome shotgun (WGS) entry which is preliminary data.</text>
</comment>
<evidence type="ECO:0000256" key="8">
    <source>
        <dbReference type="ARBA" id="ARBA00047565"/>
    </source>
</evidence>
<feature type="binding site" evidence="9">
    <location>
        <position position="233"/>
    </location>
    <ligand>
        <name>Fe cation</name>
        <dbReference type="ChEBI" id="CHEBI:24875"/>
        <note>catalytic</note>
    </ligand>
</feature>
<keyword evidence="3 9" id="KW-0479">Metal-binding</keyword>
<evidence type="ECO:0000256" key="1">
    <source>
        <dbReference type="ARBA" id="ARBA00007879"/>
    </source>
</evidence>
<dbReference type="PROSITE" id="PS51471">
    <property type="entry name" value="FE2OG_OXY"/>
    <property type="match status" value="1"/>
</dbReference>
<organism evidence="11 12">
    <name type="scientific">Cladophialophora chaetospira</name>
    <dbReference type="NCBI Taxonomy" id="386627"/>
    <lineage>
        <taxon>Eukaryota</taxon>
        <taxon>Fungi</taxon>
        <taxon>Dikarya</taxon>
        <taxon>Ascomycota</taxon>
        <taxon>Pezizomycotina</taxon>
        <taxon>Eurotiomycetes</taxon>
        <taxon>Chaetothyriomycetidae</taxon>
        <taxon>Chaetothyriales</taxon>
        <taxon>Herpotrichiellaceae</taxon>
        <taxon>Cladophialophora</taxon>
    </lineage>
</organism>
<dbReference type="Proteomes" id="UP001172673">
    <property type="component" value="Unassembled WGS sequence"/>
</dbReference>
<sequence length="364" mass="40839">MRHNAHARPPASIRELFKEWRKRPASEIRSDPTLIDPLSPDPMRVSFLLHSETPQVTDLDTVVRDFCGHANTTSVSPGSPPGRAFEIKGLPGLQVFPSLLPPRVQLNLLDKLLHRNLSNPAHKTNLHLHHHVQYPEDNQDSSFFAEAHNTTIQPKDPTLHKPITYAQMLESKLRWITLGGQYDWTNKVYPNEIPPTFPADIATLLKHLFSSVDAQAAIVNFYSPGDTLSIHRDVSEECDRDLVSISIGCDGIFLVGNDEGTAVPVRLRSGDAVLMSGASRYAWHGVPRILAGTCPEWLRDWPDVPGQGPYRSWRGWMNNKRINLNVRQITETSRDEKEPQLLTRSDGIIFPNEAGEFVSVIKPG</sequence>
<keyword evidence="12" id="KW-1185">Reference proteome</keyword>
<comment type="cofactor">
    <cofactor evidence="9">
        <name>Fe(2+)</name>
        <dbReference type="ChEBI" id="CHEBI:29033"/>
    </cofactor>
    <text evidence="9">Binds 1 Fe(2+) ion per subunit.</text>
</comment>
<dbReference type="InterPro" id="IPR005123">
    <property type="entry name" value="Oxoglu/Fe-dep_dioxygenase_dom"/>
</dbReference>
<evidence type="ECO:0000256" key="3">
    <source>
        <dbReference type="ARBA" id="ARBA00022723"/>
    </source>
</evidence>
<evidence type="ECO:0000256" key="9">
    <source>
        <dbReference type="PIRSR" id="PIRSR604574-2"/>
    </source>
</evidence>
<evidence type="ECO:0000256" key="7">
    <source>
        <dbReference type="ARBA" id="ARBA00023026"/>
    </source>
</evidence>